<gene>
    <name evidence="1" type="ORF">SAY86_017450</name>
</gene>
<protein>
    <submittedName>
        <fullName evidence="1">Uncharacterized protein</fullName>
    </submittedName>
</protein>
<keyword evidence="2" id="KW-1185">Reference proteome</keyword>
<evidence type="ECO:0000313" key="1">
    <source>
        <dbReference type="EMBL" id="KAK4790146.1"/>
    </source>
</evidence>
<dbReference type="EMBL" id="JAXQNO010000010">
    <property type="protein sequence ID" value="KAK4790146.1"/>
    <property type="molecule type" value="Genomic_DNA"/>
</dbReference>
<accession>A0AAN7M563</accession>
<evidence type="ECO:0000313" key="2">
    <source>
        <dbReference type="Proteomes" id="UP001346149"/>
    </source>
</evidence>
<sequence length="55" mass="6373">MHGRKNSLNWRSHLVKSSTQCNRPYGRLSSAVFPTHPRMAVSKTVRIYRITMSID</sequence>
<name>A0AAN7M563_TRANT</name>
<reference evidence="1 2" key="1">
    <citation type="journal article" date="2023" name="Hortic Res">
        <title>Pangenome of water caltrop reveals structural variations and asymmetric subgenome divergence after allopolyploidization.</title>
        <authorList>
            <person name="Zhang X."/>
            <person name="Chen Y."/>
            <person name="Wang L."/>
            <person name="Yuan Y."/>
            <person name="Fang M."/>
            <person name="Shi L."/>
            <person name="Lu R."/>
            <person name="Comes H.P."/>
            <person name="Ma Y."/>
            <person name="Chen Y."/>
            <person name="Huang G."/>
            <person name="Zhou Y."/>
            <person name="Zheng Z."/>
            <person name="Qiu Y."/>
        </authorList>
    </citation>
    <scope>NUCLEOTIDE SEQUENCE [LARGE SCALE GENOMIC DNA]</scope>
    <source>
        <strain evidence="1">F231</strain>
    </source>
</reference>
<organism evidence="1 2">
    <name type="scientific">Trapa natans</name>
    <name type="common">Water chestnut</name>
    <dbReference type="NCBI Taxonomy" id="22666"/>
    <lineage>
        <taxon>Eukaryota</taxon>
        <taxon>Viridiplantae</taxon>
        <taxon>Streptophyta</taxon>
        <taxon>Embryophyta</taxon>
        <taxon>Tracheophyta</taxon>
        <taxon>Spermatophyta</taxon>
        <taxon>Magnoliopsida</taxon>
        <taxon>eudicotyledons</taxon>
        <taxon>Gunneridae</taxon>
        <taxon>Pentapetalae</taxon>
        <taxon>rosids</taxon>
        <taxon>malvids</taxon>
        <taxon>Myrtales</taxon>
        <taxon>Lythraceae</taxon>
        <taxon>Trapa</taxon>
    </lineage>
</organism>
<comment type="caution">
    <text evidence="1">The sequence shown here is derived from an EMBL/GenBank/DDBJ whole genome shotgun (WGS) entry which is preliminary data.</text>
</comment>
<dbReference type="Proteomes" id="UP001346149">
    <property type="component" value="Unassembled WGS sequence"/>
</dbReference>
<dbReference type="AlphaFoldDB" id="A0AAN7M563"/>
<proteinExistence type="predicted"/>